<comment type="caution">
    <text evidence="1">The sequence shown here is derived from an EMBL/GenBank/DDBJ whole genome shotgun (WGS) entry which is preliminary data.</text>
</comment>
<sequence length="166" mass="20258">MIIKGESPDYLISHFELSYEEEANFLHTFISENERIIFPYFSRNFKNAEPAWKQFVEDRTLFISESWSFYDWLHKNVYWYSPNNTEELIQILKDDYLYVCYVIPKDQSNVNHYKYFIHVAEHLVDEEEDPDDEFRGMFLEAEPETRFEQDVFPKLEEQFHLQNKLG</sequence>
<dbReference type="AlphaFoldDB" id="A0A073K0Q9"/>
<proteinExistence type="predicted"/>
<evidence type="ECO:0000313" key="1">
    <source>
        <dbReference type="EMBL" id="KEK20146.1"/>
    </source>
</evidence>
<gene>
    <name evidence="1" type="ORF">BAMA_16995</name>
</gene>
<accession>A0A073K0Q9</accession>
<organism evidence="1 2">
    <name type="scientific">Bacillus manliponensis</name>
    <dbReference type="NCBI Taxonomy" id="574376"/>
    <lineage>
        <taxon>Bacteria</taxon>
        <taxon>Bacillati</taxon>
        <taxon>Bacillota</taxon>
        <taxon>Bacilli</taxon>
        <taxon>Bacillales</taxon>
        <taxon>Bacillaceae</taxon>
        <taxon>Bacillus</taxon>
        <taxon>Bacillus cereus group</taxon>
    </lineage>
</organism>
<dbReference type="EMBL" id="JOTN01000004">
    <property type="protein sequence ID" value="KEK20146.1"/>
    <property type="molecule type" value="Genomic_DNA"/>
</dbReference>
<protein>
    <submittedName>
        <fullName evidence="1">Uncharacterized protein</fullName>
    </submittedName>
</protein>
<dbReference type="OrthoDB" id="2876537at2"/>
<dbReference type="RefSeq" id="WP_034637386.1">
    <property type="nucleotide sequence ID" value="NZ_CBCSJC010000003.1"/>
</dbReference>
<name>A0A073K0Q9_9BACI</name>
<evidence type="ECO:0000313" key="2">
    <source>
        <dbReference type="Proteomes" id="UP000027822"/>
    </source>
</evidence>
<keyword evidence="2" id="KW-1185">Reference proteome</keyword>
<dbReference type="Proteomes" id="UP000027822">
    <property type="component" value="Unassembled WGS sequence"/>
</dbReference>
<reference evidence="1 2" key="1">
    <citation type="submission" date="2014-06" db="EMBL/GenBank/DDBJ databases">
        <title>Draft genome sequence of Bacillus manliponensis JCM 15802 (MCCC 1A00708).</title>
        <authorList>
            <person name="Lai Q."/>
            <person name="Liu Y."/>
            <person name="Shao Z."/>
        </authorList>
    </citation>
    <scope>NUCLEOTIDE SEQUENCE [LARGE SCALE GENOMIC DNA]</scope>
    <source>
        <strain evidence="1 2">JCM 15802</strain>
    </source>
</reference>